<sequence length="63" mass="7082">MKAKDLIHELQKCDGETEVAIYSRPTGAALWIPDYDPDVIVSSDTDFAEEYDFPLDTVFITGK</sequence>
<dbReference type="EMBL" id="DXGJ01000065">
    <property type="protein sequence ID" value="HIW72648.1"/>
    <property type="molecule type" value="Genomic_DNA"/>
</dbReference>
<comment type="caution">
    <text evidence="1">The sequence shown here is derived from an EMBL/GenBank/DDBJ whole genome shotgun (WGS) entry which is preliminary data.</text>
</comment>
<evidence type="ECO:0000313" key="1">
    <source>
        <dbReference type="EMBL" id="HIW72648.1"/>
    </source>
</evidence>
<reference evidence="1" key="2">
    <citation type="submission" date="2021-04" db="EMBL/GenBank/DDBJ databases">
        <authorList>
            <person name="Gilroy R."/>
        </authorList>
    </citation>
    <scope>NUCLEOTIDE SEQUENCE</scope>
    <source>
        <strain evidence="1">CHK173-259</strain>
    </source>
</reference>
<reference evidence="1" key="1">
    <citation type="journal article" date="2021" name="PeerJ">
        <title>Extensive microbial diversity within the chicken gut microbiome revealed by metagenomics and culture.</title>
        <authorList>
            <person name="Gilroy R."/>
            <person name="Ravi A."/>
            <person name="Getino M."/>
            <person name="Pursley I."/>
            <person name="Horton D.L."/>
            <person name="Alikhan N.F."/>
            <person name="Baker D."/>
            <person name="Gharbi K."/>
            <person name="Hall N."/>
            <person name="Watson M."/>
            <person name="Adriaenssens E.M."/>
            <person name="Foster-Nyarko E."/>
            <person name="Jarju S."/>
            <person name="Secka A."/>
            <person name="Antonio M."/>
            <person name="Oren A."/>
            <person name="Chaudhuri R.R."/>
            <person name="La Ragione R."/>
            <person name="Hildebrand F."/>
            <person name="Pallen M.J."/>
        </authorList>
    </citation>
    <scope>NUCLEOTIDE SEQUENCE</scope>
    <source>
        <strain evidence="1">CHK173-259</strain>
    </source>
</reference>
<protein>
    <submittedName>
        <fullName evidence="1">Uncharacterized protein</fullName>
    </submittedName>
</protein>
<proteinExistence type="predicted"/>
<accession>A0A9D1QT82</accession>
<dbReference type="Proteomes" id="UP000886822">
    <property type="component" value="Unassembled WGS sequence"/>
</dbReference>
<dbReference type="AlphaFoldDB" id="A0A9D1QT82"/>
<organism evidence="1 2">
    <name type="scientific">Candidatus Levilactobacillus faecigallinarum</name>
    <dbReference type="NCBI Taxonomy" id="2838638"/>
    <lineage>
        <taxon>Bacteria</taxon>
        <taxon>Bacillati</taxon>
        <taxon>Bacillota</taxon>
        <taxon>Bacilli</taxon>
        <taxon>Lactobacillales</taxon>
        <taxon>Lactobacillaceae</taxon>
        <taxon>Levilactobacillus</taxon>
    </lineage>
</organism>
<gene>
    <name evidence="1" type="ORF">H9875_08500</name>
</gene>
<evidence type="ECO:0000313" key="2">
    <source>
        <dbReference type="Proteomes" id="UP000886822"/>
    </source>
</evidence>
<name>A0A9D1QT82_9LACO</name>